<dbReference type="EMBL" id="MU864096">
    <property type="protein sequence ID" value="KAK4194114.1"/>
    <property type="molecule type" value="Genomic_DNA"/>
</dbReference>
<dbReference type="PANTHER" id="PTHR34598">
    <property type="entry name" value="BLL6449 PROTEIN"/>
    <property type="match status" value="1"/>
</dbReference>
<name>A0AAN6X578_9PEZI</name>
<accession>A0AAN6X578</accession>
<dbReference type="Proteomes" id="UP001303160">
    <property type="component" value="Unassembled WGS sequence"/>
</dbReference>
<comment type="caution">
    <text evidence="2">The sequence shown here is derived from an EMBL/GenBank/DDBJ whole genome shotgun (WGS) entry which is preliminary data.</text>
</comment>
<evidence type="ECO:0000313" key="2">
    <source>
        <dbReference type="EMBL" id="KAK4194114.1"/>
    </source>
</evidence>
<organism evidence="2 3">
    <name type="scientific">Triangularia verruculosa</name>
    <dbReference type="NCBI Taxonomy" id="2587418"/>
    <lineage>
        <taxon>Eukaryota</taxon>
        <taxon>Fungi</taxon>
        <taxon>Dikarya</taxon>
        <taxon>Ascomycota</taxon>
        <taxon>Pezizomycotina</taxon>
        <taxon>Sordariomycetes</taxon>
        <taxon>Sordariomycetidae</taxon>
        <taxon>Sordariales</taxon>
        <taxon>Podosporaceae</taxon>
        <taxon>Triangularia</taxon>
    </lineage>
</organism>
<comment type="similarity">
    <text evidence="1">Belongs to the asaB hydroxylase/desaturase family.</text>
</comment>
<dbReference type="NCBIfam" id="NF041278">
    <property type="entry name" value="CmcJ_NvfI_EfuI"/>
    <property type="match status" value="1"/>
</dbReference>
<sequence>MAAPNPVTTFLYFKWEPLHEREKPYVIYMDVPDGVPSRNFTLEPGPPETVHDIRPHVDDFTLDRHGFEIRRQPLGIDDFSPQAVESKYLPTLETLLREALGAECRIVWFDWRLRSGNKSKTDLPAGTKVELEDRLVYLTPVRAAHVDQSRQAAVQRVYHHMGADAEALLKKRVRIINLWRPIRGPVESYPLAYCDGSTVPPDRLVSMDVVRSTYVGESYNLLPHEGYRWHYLSGQTRDEVVLMKMYDSSEDVEAWCCPHASFPGDEGPTAAMRESIEARALVFTES</sequence>
<dbReference type="AlphaFoldDB" id="A0AAN6X578"/>
<dbReference type="GO" id="GO:0016491">
    <property type="term" value="F:oxidoreductase activity"/>
    <property type="evidence" value="ECO:0007669"/>
    <property type="project" value="InterPro"/>
</dbReference>
<evidence type="ECO:0000313" key="3">
    <source>
        <dbReference type="Proteomes" id="UP001303160"/>
    </source>
</evidence>
<reference evidence="2" key="2">
    <citation type="submission" date="2023-05" db="EMBL/GenBank/DDBJ databases">
        <authorList>
            <consortium name="Lawrence Berkeley National Laboratory"/>
            <person name="Steindorff A."/>
            <person name="Hensen N."/>
            <person name="Bonometti L."/>
            <person name="Westerberg I."/>
            <person name="Brannstrom I.O."/>
            <person name="Guillou S."/>
            <person name="Cros-Aarteil S."/>
            <person name="Calhoun S."/>
            <person name="Haridas S."/>
            <person name="Kuo A."/>
            <person name="Mondo S."/>
            <person name="Pangilinan J."/>
            <person name="Riley R."/>
            <person name="Labutti K."/>
            <person name="Andreopoulos B."/>
            <person name="Lipzen A."/>
            <person name="Chen C."/>
            <person name="Yanf M."/>
            <person name="Daum C."/>
            <person name="Ng V."/>
            <person name="Clum A."/>
            <person name="Ohm R."/>
            <person name="Martin F."/>
            <person name="Silar P."/>
            <person name="Natvig D."/>
            <person name="Lalanne C."/>
            <person name="Gautier V."/>
            <person name="Ament-Velasquez S.L."/>
            <person name="Kruys A."/>
            <person name="Hutchinson M.I."/>
            <person name="Powell A.J."/>
            <person name="Barry K."/>
            <person name="Miller A.N."/>
            <person name="Grigoriev I.V."/>
            <person name="Debuchy R."/>
            <person name="Gladieux P."/>
            <person name="Thoren M.H."/>
            <person name="Johannesson H."/>
        </authorList>
    </citation>
    <scope>NUCLEOTIDE SEQUENCE</scope>
    <source>
        <strain evidence="2">CBS 315.58</strain>
    </source>
</reference>
<evidence type="ECO:0000256" key="1">
    <source>
        <dbReference type="ARBA" id="ARBA00023604"/>
    </source>
</evidence>
<gene>
    <name evidence="2" type="ORF">QBC40DRAFT_291375</name>
</gene>
<dbReference type="PANTHER" id="PTHR34598:SF3">
    <property type="entry name" value="OXIDOREDUCTASE AN1597"/>
    <property type="match status" value="1"/>
</dbReference>
<reference evidence="2" key="1">
    <citation type="journal article" date="2023" name="Mol. Phylogenet. Evol.">
        <title>Genome-scale phylogeny and comparative genomics of the fungal order Sordariales.</title>
        <authorList>
            <person name="Hensen N."/>
            <person name="Bonometti L."/>
            <person name="Westerberg I."/>
            <person name="Brannstrom I.O."/>
            <person name="Guillou S."/>
            <person name="Cros-Aarteil S."/>
            <person name="Calhoun S."/>
            <person name="Haridas S."/>
            <person name="Kuo A."/>
            <person name="Mondo S."/>
            <person name="Pangilinan J."/>
            <person name="Riley R."/>
            <person name="LaButti K."/>
            <person name="Andreopoulos B."/>
            <person name="Lipzen A."/>
            <person name="Chen C."/>
            <person name="Yan M."/>
            <person name="Daum C."/>
            <person name="Ng V."/>
            <person name="Clum A."/>
            <person name="Steindorff A."/>
            <person name="Ohm R.A."/>
            <person name="Martin F."/>
            <person name="Silar P."/>
            <person name="Natvig D.O."/>
            <person name="Lalanne C."/>
            <person name="Gautier V."/>
            <person name="Ament-Velasquez S.L."/>
            <person name="Kruys A."/>
            <person name="Hutchinson M.I."/>
            <person name="Powell A.J."/>
            <person name="Barry K."/>
            <person name="Miller A.N."/>
            <person name="Grigoriev I.V."/>
            <person name="Debuchy R."/>
            <person name="Gladieux P."/>
            <person name="Hiltunen Thoren M."/>
            <person name="Johannesson H."/>
        </authorList>
    </citation>
    <scope>NUCLEOTIDE SEQUENCE</scope>
    <source>
        <strain evidence="2">CBS 315.58</strain>
    </source>
</reference>
<protein>
    <submittedName>
        <fullName evidence="2">7 alpha-cephem-methoxylase</fullName>
    </submittedName>
</protein>
<keyword evidence="3" id="KW-1185">Reference proteome</keyword>
<proteinExistence type="inferred from homology"/>
<dbReference type="InterPro" id="IPR044053">
    <property type="entry name" value="AsaB-like"/>
</dbReference>